<feature type="domain" description="HTH araC/xylS-type" evidence="4">
    <location>
        <begin position="261"/>
        <end position="359"/>
    </location>
</feature>
<sequence>MNRSIFQLLGNVVSADFYLCEGNDINLISDNNAYNMKALAQEALKLRVPNSLTVIDLNNFYAVMIPIDHNHILIMIPHINTTNIPVNYQEITKFITNIHSLSALTYQLMTHHRNPQWKTYIKKIPTSPQRVKFANNDKIRTNYENEQLILRAITDFDFTRFNDALNTPTLTKHMGVTFETNNYVRGEKDILIRFIALLIDAVIKSGQVTVEVALKVQDDILGTIEFKKDLPPFTIWMKSLAIECFKRLDQIRSETALSLAEQVALYIQNHVNQKLSLALLTKKFKCSDSSLAHLFKEKYNVTVGAYINSYKVDAAKYMLTNSQISISEIAYALSFNSPSYFMKVFKKTSGLTPTRYRKMHYQ</sequence>
<reference evidence="5 6" key="1">
    <citation type="submission" date="2010-12" db="EMBL/GenBank/DDBJ databases">
        <title>The Genome Sequence of Lactobacillus paracasei subsp. paracasei strain 8700:2.</title>
        <authorList>
            <consortium name="The Broad Institute Genome Sequencing Platform"/>
            <person name="Ward D."/>
            <person name="Earl A."/>
            <person name="Feldgarden M."/>
            <person name="Young S.K."/>
            <person name="Gargeya S."/>
            <person name="Zeng Q."/>
            <person name="Alvarado L."/>
            <person name="Berlin A."/>
            <person name="Bochicchio J."/>
            <person name="Chapman S.B."/>
            <person name="Chen Z."/>
            <person name="Freedman E."/>
            <person name="Gellesch M."/>
            <person name="Goldberg J."/>
            <person name="Griggs A."/>
            <person name="Gujja S."/>
            <person name="Heilman E."/>
            <person name="Heiman D."/>
            <person name="Howarth C."/>
            <person name="Mehta T."/>
            <person name="Neiman D."/>
            <person name="Pearson M."/>
            <person name="Roberts A."/>
            <person name="Saif S."/>
            <person name="Shea T."/>
            <person name="Shenoy N."/>
            <person name="Sisk P."/>
            <person name="Stolte C."/>
            <person name="Sykes S."/>
            <person name="White J."/>
            <person name="Yandava C."/>
            <person name="Saulnier D."/>
            <person name="Haas B."/>
            <person name="Nusbaum C."/>
            <person name="Birren B."/>
        </authorList>
    </citation>
    <scope>NUCLEOTIDE SEQUENCE [LARGE SCALE GENOMIC DNA]</scope>
    <source>
        <strain evidence="5 6">8700:2</strain>
        <plasmid evidence="5 6">2</plasmid>
    </source>
</reference>
<dbReference type="SMART" id="SM00342">
    <property type="entry name" value="HTH_ARAC"/>
    <property type="match status" value="1"/>
</dbReference>
<dbReference type="InterPro" id="IPR009057">
    <property type="entry name" value="Homeodomain-like_sf"/>
</dbReference>
<dbReference type="PANTHER" id="PTHR43280">
    <property type="entry name" value="ARAC-FAMILY TRANSCRIPTIONAL REGULATOR"/>
    <property type="match status" value="1"/>
</dbReference>
<dbReference type="SUPFAM" id="SSF46689">
    <property type="entry name" value="Homeodomain-like"/>
    <property type="match status" value="1"/>
</dbReference>
<dbReference type="RefSeq" id="WP_003660060.1">
    <property type="nucleotide sequence ID" value="NC_022123.1"/>
</dbReference>
<evidence type="ECO:0000256" key="3">
    <source>
        <dbReference type="ARBA" id="ARBA00023163"/>
    </source>
</evidence>
<keyword evidence="2" id="KW-0238">DNA-binding</keyword>
<dbReference type="AlphaFoldDB" id="A0A806KMM3"/>
<dbReference type="GO" id="GO:0003700">
    <property type="term" value="F:DNA-binding transcription factor activity"/>
    <property type="evidence" value="ECO:0007669"/>
    <property type="project" value="InterPro"/>
</dbReference>
<evidence type="ECO:0000256" key="1">
    <source>
        <dbReference type="ARBA" id="ARBA00023015"/>
    </source>
</evidence>
<dbReference type="PANTHER" id="PTHR43280:SF2">
    <property type="entry name" value="HTH-TYPE TRANSCRIPTIONAL REGULATOR EXSA"/>
    <property type="match status" value="1"/>
</dbReference>
<evidence type="ECO:0000256" key="2">
    <source>
        <dbReference type="ARBA" id="ARBA00023125"/>
    </source>
</evidence>
<keyword evidence="5" id="KW-0614">Plasmid</keyword>
<evidence type="ECO:0000313" key="6">
    <source>
        <dbReference type="Proteomes" id="UP000015927"/>
    </source>
</evidence>
<dbReference type="InterPro" id="IPR018060">
    <property type="entry name" value="HTH_AraC"/>
</dbReference>
<dbReference type="EMBL" id="CP002393">
    <property type="protein sequence ID" value="AGT63765.1"/>
    <property type="molecule type" value="Genomic_DNA"/>
</dbReference>
<accession>A0A806KMM3</accession>
<dbReference type="KEGG" id="lpi:LBPG_04251"/>
<keyword evidence="1" id="KW-0805">Transcription regulation</keyword>
<dbReference type="GeneID" id="57091579"/>
<dbReference type="GO" id="GO:0043565">
    <property type="term" value="F:sequence-specific DNA binding"/>
    <property type="evidence" value="ECO:0007669"/>
    <property type="project" value="InterPro"/>
</dbReference>
<dbReference type="Gene3D" id="1.10.10.60">
    <property type="entry name" value="Homeodomain-like"/>
    <property type="match status" value="2"/>
</dbReference>
<name>A0A806KMM3_LACPA</name>
<evidence type="ECO:0000259" key="4">
    <source>
        <dbReference type="PROSITE" id="PS01124"/>
    </source>
</evidence>
<dbReference type="InterPro" id="IPR020449">
    <property type="entry name" value="Tscrpt_reg_AraC-type_HTH"/>
</dbReference>
<keyword evidence="3" id="KW-0804">Transcription</keyword>
<protein>
    <submittedName>
        <fullName evidence="5">Transcriptional regulator</fullName>
    </submittedName>
</protein>
<proteinExistence type="predicted"/>
<dbReference type="Pfam" id="PF12833">
    <property type="entry name" value="HTH_18"/>
    <property type="match status" value="1"/>
</dbReference>
<dbReference type="PRINTS" id="PR00032">
    <property type="entry name" value="HTHARAC"/>
</dbReference>
<evidence type="ECO:0000313" key="5">
    <source>
        <dbReference type="EMBL" id="AGT63765.1"/>
    </source>
</evidence>
<organism evidence="5 6">
    <name type="scientific">Lacticaseibacillus paracasei subsp. paracasei 8700:2</name>
    <dbReference type="NCBI Taxonomy" id="537973"/>
    <lineage>
        <taxon>Bacteria</taxon>
        <taxon>Bacillati</taxon>
        <taxon>Bacillota</taxon>
        <taxon>Bacilli</taxon>
        <taxon>Lactobacillales</taxon>
        <taxon>Lactobacillaceae</taxon>
        <taxon>Lacticaseibacillus</taxon>
    </lineage>
</organism>
<dbReference type="Proteomes" id="UP000015927">
    <property type="component" value="Plasmid 2"/>
</dbReference>
<gene>
    <name evidence="5" type="ORF">LBPG_04251</name>
</gene>
<dbReference type="PROSITE" id="PS01124">
    <property type="entry name" value="HTH_ARAC_FAMILY_2"/>
    <property type="match status" value="1"/>
</dbReference>
<geneLocation type="plasmid" evidence="5 6">
    <name>2</name>
</geneLocation>